<dbReference type="EMBL" id="CP111016">
    <property type="protein sequence ID" value="WAR04268.1"/>
    <property type="molecule type" value="Genomic_DNA"/>
</dbReference>
<proteinExistence type="predicted"/>
<feature type="non-terminal residue" evidence="1">
    <location>
        <position position="206"/>
    </location>
</feature>
<organism evidence="1 2">
    <name type="scientific">Mya arenaria</name>
    <name type="common">Soft-shell clam</name>
    <dbReference type="NCBI Taxonomy" id="6604"/>
    <lineage>
        <taxon>Eukaryota</taxon>
        <taxon>Metazoa</taxon>
        <taxon>Spiralia</taxon>
        <taxon>Lophotrochozoa</taxon>
        <taxon>Mollusca</taxon>
        <taxon>Bivalvia</taxon>
        <taxon>Autobranchia</taxon>
        <taxon>Heteroconchia</taxon>
        <taxon>Euheterodonta</taxon>
        <taxon>Imparidentia</taxon>
        <taxon>Neoheterodontei</taxon>
        <taxon>Myida</taxon>
        <taxon>Myoidea</taxon>
        <taxon>Myidae</taxon>
        <taxon>Mya</taxon>
    </lineage>
</organism>
<keyword evidence="2" id="KW-1185">Reference proteome</keyword>
<name>A0ABY7E646_MYAAR</name>
<sequence>DNLNIEAKHFCGDCSQYFCDKCLISHAKIHKFHVVLGRKDVDKWVGQGDALVTCDLHPPKVLELMSEDHDELCYSLTVNHRSISSISDLAKGIHKMADFKQLPANVTKVAASLIQVSEARKKNQNSLKTSCKSMLTKVKSWRCSLNQLLDELEKGTVEQIDSVLVDLDGLLQKDIDHCDFIYDQLKVLLDTVQAQCKESSSFIGYR</sequence>
<reference evidence="1" key="1">
    <citation type="submission" date="2022-11" db="EMBL/GenBank/DDBJ databases">
        <title>Centuries of genome instability and evolution in soft-shell clam transmissible cancer (bioRxiv).</title>
        <authorList>
            <person name="Hart S.F.M."/>
            <person name="Yonemitsu M.A."/>
            <person name="Giersch R.M."/>
            <person name="Beal B.F."/>
            <person name="Arriagada G."/>
            <person name="Davis B.W."/>
            <person name="Ostrander E.A."/>
            <person name="Goff S.P."/>
            <person name="Metzger M.J."/>
        </authorList>
    </citation>
    <scope>NUCLEOTIDE SEQUENCE</scope>
    <source>
        <strain evidence="1">MELC-2E11</strain>
        <tissue evidence="1">Siphon/mantle</tissue>
    </source>
</reference>
<feature type="non-terminal residue" evidence="1">
    <location>
        <position position="1"/>
    </location>
</feature>
<gene>
    <name evidence="1" type="ORF">MAR_019637</name>
</gene>
<evidence type="ECO:0000313" key="1">
    <source>
        <dbReference type="EMBL" id="WAR04268.1"/>
    </source>
</evidence>
<protein>
    <recommendedName>
        <fullName evidence="3">C2H2-type domain-containing protein</fullName>
    </recommendedName>
</protein>
<dbReference type="Proteomes" id="UP001164746">
    <property type="component" value="Chromosome 5"/>
</dbReference>
<evidence type="ECO:0008006" key="3">
    <source>
        <dbReference type="Google" id="ProtNLM"/>
    </source>
</evidence>
<evidence type="ECO:0000313" key="2">
    <source>
        <dbReference type="Proteomes" id="UP001164746"/>
    </source>
</evidence>
<accession>A0ABY7E646</accession>